<protein>
    <submittedName>
        <fullName evidence="1">Uncharacterized protein</fullName>
    </submittedName>
</protein>
<accession>A0A8H7T1S0</accession>
<dbReference type="AlphaFoldDB" id="A0A8H7T1S0"/>
<dbReference type="OrthoDB" id="6499973at2759"/>
<proteinExistence type="predicted"/>
<keyword evidence="2" id="KW-1185">Reference proteome</keyword>
<name>A0A8H7T1S0_9HELO</name>
<comment type="caution">
    <text evidence="1">The sequence shown here is derived from an EMBL/GenBank/DDBJ whole genome shotgun (WGS) entry which is preliminary data.</text>
</comment>
<evidence type="ECO:0000313" key="2">
    <source>
        <dbReference type="Proteomes" id="UP000664132"/>
    </source>
</evidence>
<evidence type="ECO:0000313" key="1">
    <source>
        <dbReference type="EMBL" id="KAG4411637.1"/>
    </source>
</evidence>
<reference evidence="1" key="1">
    <citation type="submission" date="2021-02" db="EMBL/GenBank/DDBJ databases">
        <title>Genome sequence Cadophora malorum strain M34.</title>
        <authorList>
            <person name="Stefanovic E."/>
            <person name="Vu D."/>
            <person name="Scully C."/>
            <person name="Dijksterhuis J."/>
            <person name="Roader J."/>
            <person name="Houbraken J."/>
        </authorList>
    </citation>
    <scope>NUCLEOTIDE SEQUENCE</scope>
    <source>
        <strain evidence="1">M34</strain>
    </source>
</reference>
<sequence length="181" mass="20442">MPEIASSIPNELFLGRFANDIVEDKEKLNEATVAQLRQVSEYFKRWAYAHWGGNPKHISAASPRLKSCILLDAETMDHLQNTSKSFPDARSTSESFKLGGLFWVKIVEAFPQPRFLGMADCYRLRLGDLADFWFGRTWLDPDRSSSPVVGQPEDVYYYVAGGYGGSIYDPPGCQHCKDLPR</sequence>
<dbReference type="Proteomes" id="UP000664132">
    <property type="component" value="Unassembled WGS sequence"/>
</dbReference>
<gene>
    <name evidence="1" type="ORF">IFR04_015236</name>
</gene>
<organism evidence="1 2">
    <name type="scientific">Cadophora malorum</name>
    <dbReference type="NCBI Taxonomy" id="108018"/>
    <lineage>
        <taxon>Eukaryota</taxon>
        <taxon>Fungi</taxon>
        <taxon>Dikarya</taxon>
        <taxon>Ascomycota</taxon>
        <taxon>Pezizomycotina</taxon>
        <taxon>Leotiomycetes</taxon>
        <taxon>Helotiales</taxon>
        <taxon>Ploettnerulaceae</taxon>
        <taxon>Cadophora</taxon>
    </lineage>
</organism>
<dbReference type="EMBL" id="JAFJYH010000453">
    <property type="protein sequence ID" value="KAG4411637.1"/>
    <property type="molecule type" value="Genomic_DNA"/>
</dbReference>